<dbReference type="EMBL" id="CP054301">
    <property type="protein sequence ID" value="QKK79062.1"/>
    <property type="molecule type" value="Genomic_DNA"/>
</dbReference>
<dbReference type="Gene3D" id="3.40.50.300">
    <property type="entry name" value="P-loop containing nucleotide triphosphate hydrolases"/>
    <property type="match status" value="1"/>
</dbReference>
<evidence type="ECO:0000313" key="3">
    <source>
        <dbReference type="EMBL" id="QKK79062.1"/>
    </source>
</evidence>
<dbReference type="InterPro" id="IPR027417">
    <property type="entry name" value="P-loop_NTPase"/>
</dbReference>
<dbReference type="AlphaFoldDB" id="A0A859CTD9"/>
<dbReference type="GO" id="GO:0016787">
    <property type="term" value="F:hydrolase activity"/>
    <property type="evidence" value="ECO:0007669"/>
    <property type="project" value="UniProtKB-KW"/>
</dbReference>
<evidence type="ECO:0000259" key="2">
    <source>
        <dbReference type="Pfam" id="PF07693"/>
    </source>
</evidence>
<keyword evidence="1" id="KW-0812">Transmembrane</keyword>
<gene>
    <name evidence="3" type="ORF">MP3633_0324</name>
</gene>
<organism evidence="3 4">
    <name type="scientific">Marinomonas primoryensis</name>
    <dbReference type="NCBI Taxonomy" id="178399"/>
    <lineage>
        <taxon>Bacteria</taxon>
        <taxon>Pseudomonadati</taxon>
        <taxon>Pseudomonadota</taxon>
        <taxon>Gammaproteobacteria</taxon>
        <taxon>Oceanospirillales</taxon>
        <taxon>Oceanospirillaceae</taxon>
        <taxon>Marinomonas</taxon>
    </lineage>
</organism>
<evidence type="ECO:0000256" key="1">
    <source>
        <dbReference type="SAM" id="Phobius"/>
    </source>
</evidence>
<keyword evidence="1" id="KW-0472">Membrane</keyword>
<dbReference type="KEGG" id="mpri:MP3633_0324"/>
<dbReference type="Proteomes" id="UP000509371">
    <property type="component" value="Chromosome"/>
</dbReference>
<sequence>MDIRNYQSEKPADSDQFSGQGHMKVAEAISNILIFDSSQYIIGVEGDLGAGKSSVIKILEKKIIESGFHVVTFDTDQYQKTLKTALIKIIESKIRGLLDKKDKVGLSRLKKAVETALGKRLEYTKDTNSHISFSTIIFVFFFAVAVLQLKPSLSFLFDLVKELQDINFSSGFLSLILLISPILAFFIMKFFGVETRLGDLLKRNTLDKISEVIDVNREVGAVELKEAFEIFSALIPKENTLLLVIDNIDRVSPSIAREIWSDIEILISLSNERFRILLPYSEEHLAKALEKSSIDETQSGKEFISKRLPVSFSAPPIVTTGWRDQFDTYWSYTLPDISGKEGVKDLIEIWAGKITPRYLKNIVNRIGAKIDSCPESNDDLSGASCAAYLMAVKDGQVTINSFLAEPKSTNSDDSELVDIERKVINTHRILRKYDGDKDNWSKQIAALHFQTSFDIAQSELIIDPIRTAFNSFDIDNLIKISSLFGFEVFFKKQLASTNVADLVRISALLSEDDRGIEIIHDYLVDINHELKDSLYENTDFDEDLVDDYKKLKENGINIDLKIPNYLQNQATNDINKIFRKLKLIKSNENSKEVIDSINSQVKSLEKKVEECYEYYCVTANLPDFIKNPKSDFVVNALFPIIDDIKEWNVREIINELSAKSLTVSACKRQMLLNDKINIFPLILKKIHVGQLQDLESEDLLNSIDIKDKVSLINLLPFESKWYEEQNKNYSQMLVDSIAEMSKSDESDENTVTAFIALCAAAFVNELIPADNITLRQTNGQRNSLSSVDWLASQLEAHPKSQSFIVDYLSTCKFAKILTWSKDNKVGKYFVSSLEELITTSRIDSMNIEPLLLGDYAFIRDNAEKLNSKEILDWMGRWRKYTKAPQTWLKWSDELVNDILEYKPEFLLGQLIECFDSPDITKEQWLQRMKEHHPTIEKFANYFSSGSQLLNYQDSLHQALKDIPIQQHTYDVELVSLFVRLISGYKKHGIRATLTANFFKNNTDLEQRNRVIKYFGSFIDMPKIESDVVEMEVISLLDNAMNQNYQEVKSWLLKQTGWNISEWSADNLGGLSGVFESFPELQEEELTKEVLKRLEELRSAETHLTDEYVKDSETK</sequence>
<reference evidence="3 4" key="1">
    <citation type="submission" date="2020-06" db="EMBL/GenBank/DDBJ databases">
        <authorList>
            <person name="Voronona O.L."/>
            <person name="Aksenova E.I."/>
            <person name="Kunda M.S."/>
            <person name="Semenov A.N."/>
            <person name="Ryzhova N."/>
        </authorList>
    </citation>
    <scope>NUCLEOTIDE SEQUENCE [LARGE SCALE GENOMIC DNA]</scope>
    <source>
        <strain evidence="3 4">MPKMM3633</strain>
    </source>
</reference>
<proteinExistence type="predicted"/>
<keyword evidence="1" id="KW-1133">Transmembrane helix</keyword>
<feature type="transmembrane region" description="Helical" evidence="1">
    <location>
        <begin position="169"/>
        <end position="193"/>
    </location>
</feature>
<protein>
    <submittedName>
        <fullName evidence="3">P-loop containing nucleoside triphosphate hydrolase</fullName>
    </submittedName>
</protein>
<feature type="domain" description="KAP NTPase" evidence="2">
    <location>
        <begin position="25"/>
        <end position="426"/>
    </location>
</feature>
<dbReference type="Pfam" id="PF07693">
    <property type="entry name" value="KAP_NTPase"/>
    <property type="match status" value="1"/>
</dbReference>
<accession>A0A859CTD9</accession>
<dbReference type="SUPFAM" id="SSF52540">
    <property type="entry name" value="P-loop containing nucleoside triphosphate hydrolases"/>
    <property type="match status" value="1"/>
</dbReference>
<keyword evidence="3" id="KW-0378">Hydrolase</keyword>
<name>A0A859CTD9_9GAMM</name>
<evidence type="ECO:0000313" key="4">
    <source>
        <dbReference type="Proteomes" id="UP000509371"/>
    </source>
</evidence>
<dbReference type="RefSeq" id="WP_176334190.1">
    <property type="nucleotide sequence ID" value="NZ_BAAAEF010000015.1"/>
</dbReference>
<feature type="transmembrane region" description="Helical" evidence="1">
    <location>
        <begin position="129"/>
        <end position="149"/>
    </location>
</feature>
<dbReference type="InterPro" id="IPR011646">
    <property type="entry name" value="KAP_P-loop"/>
</dbReference>